<evidence type="ECO:0000256" key="11">
    <source>
        <dbReference type="SAM" id="MobiDB-lite"/>
    </source>
</evidence>
<sequence>MFRQENRKTRQMLASGHIGYDEKNPYTTTLNFYKVPPTLNITIVEFEQFALDRMQILTKLMNGQLRNLPPAKLEASMNEAISKHMPMSGNSSSGHGVTREQVLERQKDYISHFIVRLAYCRSEELRNWFLRAECALFKYRFERLSQKEQLEFLETQHLSWKKVSDDDKRILRENLRSTALSSFKSGNAEDETYFEVDFEKVPLLVGRRQVYVQGGKAYVPLAHQVSLVLDEFKERLSRDLEAMGRALPRMEEDKRLMPILNHLDKQYLGREFTSSAIAGEIQAQDVDGLKVHMPLCMENLHNELRQDKHTRHGGRMQYGLFLKGMGLSLEQALIFWQTAFGKLTPDQFNKEYAYNVRHLYGMEGKRTDYTPYSCKSIIMGNTPGPQDHHGCPFRHFNETNLRAQLTSHMVDEFDTEDIMRMVKGRHYQVACTRYYEVTRARMLGIGTETLKGGGLSSNGGSEVASQELIEHPNQFFEQSFKLMRDFSEKKNGANGDPSEVQAVPEPTIKGRYTYRMAGPGTSSTSNNMDMDME</sequence>
<keyword evidence="4 9" id="KW-0235">DNA replication</keyword>
<keyword evidence="14" id="KW-1185">Reference proteome</keyword>
<dbReference type="AlphaFoldDB" id="A0A9P3LX43"/>
<organism evidence="13 14">
    <name type="scientific">Entomortierella parvispora</name>
    <dbReference type="NCBI Taxonomy" id="205924"/>
    <lineage>
        <taxon>Eukaryota</taxon>
        <taxon>Fungi</taxon>
        <taxon>Fungi incertae sedis</taxon>
        <taxon>Mucoromycota</taxon>
        <taxon>Mortierellomycotina</taxon>
        <taxon>Mortierellomycetes</taxon>
        <taxon>Mortierellales</taxon>
        <taxon>Mortierellaceae</taxon>
        <taxon>Entomortierella</taxon>
    </lineage>
</organism>
<dbReference type="InterPro" id="IPR007238">
    <property type="entry name" value="DNA_primase_lsu_euk/arc"/>
</dbReference>
<dbReference type="GO" id="GO:0046872">
    <property type="term" value="F:metal ion binding"/>
    <property type="evidence" value="ECO:0007669"/>
    <property type="project" value="UniProtKB-UniRule"/>
</dbReference>
<feature type="binding site" evidence="10">
    <location>
        <position position="374"/>
    </location>
    <ligand>
        <name>[4Fe-4S] cluster</name>
        <dbReference type="ChEBI" id="CHEBI:49883"/>
    </ligand>
</feature>
<dbReference type="PANTHER" id="PTHR10537">
    <property type="entry name" value="DNA PRIMASE LARGE SUBUNIT"/>
    <property type="match status" value="1"/>
</dbReference>
<evidence type="ECO:0000256" key="3">
    <source>
        <dbReference type="ARBA" id="ARBA00022515"/>
    </source>
</evidence>
<evidence type="ECO:0000256" key="4">
    <source>
        <dbReference type="ARBA" id="ARBA00022705"/>
    </source>
</evidence>
<evidence type="ECO:0000256" key="7">
    <source>
        <dbReference type="ARBA" id="ARBA00023014"/>
    </source>
</evidence>
<gene>
    <name evidence="13" type="ORF">EMPS_06076</name>
</gene>
<accession>A0A9P3LX43</accession>
<dbReference type="Proteomes" id="UP000827284">
    <property type="component" value="Unassembled WGS sequence"/>
</dbReference>
<keyword evidence="8 9" id="KW-0238">DNA-binding</keyword>
<dbReference type="OrthoDB" id="421393at2759"/>
<keyword evidence="6 9" id="KW-0408">Iron</keyword>
<dbReference type="InterPro" id="IPR016558">
    <property type="entry name" value="DNA_primase_lsu_euk"/>
</dbReference>
<proteinExistence type="inferred from homology"/>
<dbReference type="GO" id="GO:0006270">
    <property type="term" value="P:DNA replication initiation"/>
    <property type="evidence" value="ECO:0007669"/>
    <property type="project" value="TreeGrafter"/>
</dbReference>
<feature type="domain" description="DNA primase large subunit C-terminal" evidence="12">
    <location>
        <begin position="291"/>
        <end position="476"/>
    </location>
</feature>
<dbReference type="CDD" id="cd07322">
    <property type="entry name" value="PriL_PriS_Eukaryotic"/>
    <property type="match status" value="1"/>
</dbReference>
<feature type="compositionally biased region" description="Polar residues" evidence="11">
    <location>
        <begin position="520"/>
        <end position="533"/>
    </location>
</feature>
<keyword evidence="2 9" id="KW-0004">4Fe-4S</keyword>
<evidence type="ECO:0000256" key="5">
    <source>
        <dbReference type="ARBA" id="ARBA00022723"/>
    </source>
</evidence>
<keyword evidence="5 9" id="KW-0479">Metal-binding</keyword>
<comment type="caution">
    <text evidence="13">The sequence shown here is derived from an EMBL/GenBank/DDBJ whole genome shotgun (WGS) entry which is preliminary data.</text>
</comment>
<evidence type="ECO:0000256" key="10">
    <source>
        <dbReference type="PIRSR" id="PIRSR009449-1"/>
    </source>
</evidence>
<dbReference type="PANTHER" id="PTHR10537:SF3">
    <property type="entry name" value="DNA PRIMASE LARGE SUBUNIT"/>
    <property type="match status" value="1"/>
</dbReference>
<evidence type="ECO:0000313" key="13">
    <source>
        <dbReference type="EMBL" id="GJJ73718.1"/>
    </source>
</evidence>
<keyword evidence="3 9" id="KW-0639">Primosome</keyword>
<evidence type="ECO:0000256" key="9">
    <source>
        <dbReference type="PIRNR" id="PIRNR009449"/>
    </source>
</evidence>
<protein>
    <recommendedName>
        <fullName evidence="9">DNA primase large subunit</fullName>
    </recommendedName>
</protein>
<evidence type="ECO:0000313" key="14">
    <source>
        <dbReference type="Proteomes" id="UP000827284"/>
    </source>
</evidence>
<dbReference type="GO" id="GO:0005658">
    <property type="term" value="C:alpha DNA polymerase:primase complex"/>
    <property type="evidence" value="ECO:0007669"/>
    <property type="project" value="TreeGrafter"/>
</dbReference>
<dbReference type="PIRSF" id="PIRSF009449">
    <property type="entry name" value="DNA_primase_large_subunit"/>
    <property type="match status" value="1"/>
</dbReference>
<comment type="cofactor">
    <cofactor evidence="9">
        <name>[4Fe-4S] cluster</name>
        <dbReference type="ChEBI" id="CHEBI:49883"/>
    </cofactor>
    <text evidence="9">Binds 1 [4Fe-4S] cluster.</text>
</comment>
<dbReference type="GO" id="GO:0003677">
    <property type="term" value="F:DNA binding"/>
    <property type="evidence" value="ECO:0007669"/>
    <property type="project" value="UniProtKB-UniRule"/>
</dbReference>
<dbReference type="Pfam" id="PF26466">
    <property type="entry name" value="DNA_primase_lrg_N"/>
    <property type="match status" value="1"/>
</dbReference>
<feature type="binding site" evidence="10">
    <location>
        <position position="431"/>
    </location>
    <ligand>
        <name>[4Fe-4S] cluster</name>
        <dbReference type="ChEBI" id="CHEBI:49883"/>
    </ligand>
</feature>
<feature type="binding site" evidence="10">
    <location>
        <position position="391"/>
    </location>
    <ligand>
        <name>[4Fe-4S] cluster</name>
        <dbReference type="ChEBI" id="CHEBI:49883"/>
    </ligand>
</feature>
<keyword evidence="7 9" id="KW-0411">Iron-sulfur</keyword>
<dbReference type="EMBL" id="BQFW01000008">
    <property type="protein sequence ID" value="GJJ73718.1"/>
    <property type="molecule type" value="Genomic_DNA"/>
</dbReference>
<reference evidence="13" key="1">
    <citation type="submission" date="2021-11" db="EMBL/GenBank/DDBJ databases">
        <authorList>
            <person name="Herlambang A."/>
            <person name="Guo Y."/>
            <person name="Takashima Y."/>
            <person name="Nishizawa T."/>
        </authorList>
    </citation>
    <scope>NUCLEOTIDE SEQUENCE</scope>
    <source>
        <strain evidence="13">E1425</strain>
    </source>
</reference>
<comment type="similarity">
    <text evidence="1 9">Belongs to the eukaryotic-type primase large subunit family.</text>
</comment>
<comment type="function">
    <text evidence="9">DNA primase is the polymerase that synthesizes small RNA primers for the Okazaki fragments made during discontinuous DNA replication.</text>
</comment>
<dbReference type="InterPro" id="IPR058560">
    <property type="entry name" value="DNA_primase_C"/>
</dbReference>
<evidence type="ECO:0000256" key="6">
    <source>
        <dbReference type="ARBA" id="ARBA00023004"/>
    </source>
</evidence>
<evidence type="ECO:0000256" key="8">
    <source>
        <dbReference type="ARBA" id="ARBA00023125"/>
    </source>
</evidence>
<evidence type="ECO:0000256" key="2">
    <source>
        <dbReference type="ARBA" id="ARBA00022485"/>
    </source>
</evidence>
<dbReference type="GO" id="GO:0006269">
    <property type="term" value="P:DNA replication, synthesis of primer"/>
    <property type="evidence" value="ECO:0007669"/>
    <property type="project" value="UniProtKB-KW"/>
</dbReference>
<name>A0A9P3LX43_9FUNG</name>
<dbReference type="GO" id="GO:0051539">
    <property type="term" value="F:4 iron, 4 sulfur cluster binding"/>
    <property type="evidence" value="ECO:0007669"/>
    <property type="project" value="UniProtKB-UniRule"/>
</dbReference>
<feature type="binding site" evidence="10">
    <location>
        <position position="296"/>
    </location>
    <ligand>
        <name>[4Fe-4S] cluster</name>
        <dbReference type="ChEBI" id="CHEBI:49883"/>
    </ligand>
</feature>
<dbReference type="Pfam" id="PF04104">
    <property type="entry name" value="DNA_primase_lrg"/>
    <property type="match status" value="1"/>
</dbReference>
<reference evidence="13" key="2">
    <citation type="journal article" date="2022" name="Microbiol. Resour. Announc.">
        <title>Whole-Genome Sequence of Entomortierella parvispora E1425, a Mucoromycotan Fungus Associated with Burkholderiaceae-Related Endosymbiotic Bacteria.</title>
        <authorList>
            <person name="Herlambang A."/>
            <person name="Guo Y."/>
            <person name="Takashima Y."/>
            <person name="Narisawa K."/>
            <person name="Ohta H."/>
            <person name="Nishizawa T."/>
        </authorList>
    </citation>
    <scope>NUCLEOTIDE SEQUENCE</scope>
    <source>
        <strain evidence="13">E1425</strain>
    </source>
</reference>
<evidence type="ECO:0000259" key="12">
    <source>
        <dbReference type="Pfam" id="PF04104"/>
    </source>
</evidence>
<feature type="region of interest" description="Disordered" evidence="11">
    <location>
        <begin position="488"/>
        <end position="533"/>
    </location>
</feature>
<dbReference type="Gene3D" id="1.20.930.80">
    <property type="match status" value="1"/>
</dbReference>
<evidence type="ECO:0000256" key="1">
    <source>
        <dbReference type="ARBA" id="ARBA00010564"/>
    </source>
</evidence>